<dbReference type="STRING" id="264697.ABE28_010015"/>
<dbReference type="EMBL" id="CP017080">
    <property type="protein sequence ID" value="AOH54685.1"/>
    <property type="molecule type" value="Genomic_DNA"/>
</dbReference>
<keyword evidence="3" id="KW-1185">Reference proteome</keyword>
<accession>A0A1B3XNA2</accession>
<dbReference type="KEGG" id="bmur:ABE28_010015"/>
<gene>
    <name evidence="2" type="ORF">ABE28_010015</name>
</gene>
<name>A0A1B3XNA2_9BACI</name>
<protein>
    <recommendedName>
        <fullName evidence="1">DUF4183 domain-containing protein</fullName>
    </recommendedName>
</protein>
<evidence type="ECO:0000313" key="3">
    <source>
        <dbReference type="Proteomes" id="UP000077926"/>
    </source>
</evidence>
<evidence type="ECO:0000313" key="2">
    <source>
        <dbReference type="EMBL" id="AOH54685.1"/>
    </source>
</evidence>
<dbReference type="Pfam" id="PF13799">
    <property type="entry name" value="DUF4183"/>
    <property type="match status" value="1"/>
</dbReference>
<reference evidence="2 3" key="1">
    <citation type="submission" date="2016-08" db="EMBL/GenBank/DDBJ databases">
        <title>Complete genome sequence of Bacillus muralis G25-68, a strain with toxicity to nematodes.</title>
        <authorList>
            <person name="Zheng Z."/>
        </authorList>
    </citation>
    <scope>NUCLEOTIDE SEQUENCE [LARGE SCALE GENOMIC DNA]</scope>
    <source>
        <strain evidence="2 3">G25-68</strain>
    </source>
</reference>
<dbReference type="AlphaFoldDB" id="A0A1B3XNA2"/>
<sequence>MPKRVVAYEFYAVANGCQRVFVEEDGITDIEKQVIPDPAKVSYMNLFINGVLQPHDNYTVEAGKLTLNTVDAPITGTPIILQTIII</sequence>
<evidence type="ECO:0000259" key="1">
    <source>
        <dbReference type="Pfam" id="PF13799"/>
    </source>
</evidence>
<feature type="domain" description="DUF4183" evidence="1">
    <location>
        <begin position="12"/>
        <end position="82"/>
    </location>
</feature>
<proteinExistence type="predicted"/>
<dbReference type="Proteomes" id="UP000077926">
    <property type="component" value="Chromosome"/>
</dbReference>
<organism evidence="2 3">
    <name type="scientific">Peribacillus muralis</name>
    <dbReference type="NCBI Taxonomy" id="264697"/>
    <lineage>
        <taxon>Bacteria</taxon>
        <taxon>Bacillati</taxon>
        <taxon>Bacillota</taxon>
        <taxon>Bacilli</taxon>
        <taxon>Bacillales</taxon>
        <taxon>Bacillaceae</taxon>
        <taxon>Peribacillus</taxon>
    </lineage>
</organism>
<dbReference type="InterPro" id="IPR025237">
    <property type="entry name" value="DUF4183"/>
</dbReference>